<evidence type="ECO:0000256" key="4">
    <source>
        <dbReference type="ARBA" id="ARBA00023134"/>
    </source>
</evidence>
<reference evidence="7" key="1">
    <citation type="submission" date="2013-10" db="EMBL/GenBank/DDBJ databases">
        <title>Genomic analysis of the causative agents of coccidiosis in chickens.</title>
        <authorList>
            <person name="Reid A.J."/>
            <person name="Blake D."/>
            <person name="Billington K."/>
            <person name="Browne H."/>
            <person name="Dunn M."/>
            <person name="Hung S."/>
            <person name="Kawahara F."/>
            <person name="Miranda-Saavedra D."/>
            <person name="Mourier T."/>
            <person name="Nagra H."/>
            <person name="Otto T.D."/>
            <person name="Rawlings N."/>
            <person name="Sanchez A."/>
            <person name="Sanders M."/>
            <person name="Subramaniam C."/>
            <person name="Tay Y."/>
            <person name="Dear P."/>
            <person name="Doerig C."/>
            <person name="Gruber A."/>
            <person name="Parkinson J."/>
            <person name="Shirley M."/>
            <person name="Wan K.L."/>
            <person name="Berriman M."/>
            <person name="Tomley F."/>
            <person name="Pain A."/>
        </authorList>
    </citation>
    <scope>NUCLEOTIDE SEQUENCE [LARGE SCALE GENOMIC DNA]</scope>
    <source>
        <strain evidence="7">Weybridge</strain>
    </source>
</reference>
<dbReference type="VEuPathDB" id="ToxoDB:EMWEY_00048530"/>
<dbReference type="SUPFAM" id="SSF52540">
    <property type="entry name" value="P-loop containing nucleoside triphosphate hydrolases"/>
    <property type="match status" value="1"/>
</dbReference>
<name>U6M944_EIMMA</name>
<feature type="region of interest" description="Disordered" evidence="5">
    <location>
        <begin position="1"/>
        <end position="65"/>
    </location>
</feature>
<keyword evidence="4" id="KW-0342">GTP-binding</keyword>
<dbReference type="GeneID" id="25338839"/>
<dbReference type="GO" id="GO:0005525">
    <property type="term" value="F:GTP binding"/>
    <property type="evidence" value="ECO:0007669"/>
    <property type="project" value="UniProtKB-KW"/>
</dbReference>
<feature type="compositionally biased region" description="Acidic residues" evidence="5">
    <location>
        <begin position="437"/>
        <end position="446"/>
    </location>
</feature>
<dbReference type="InterPro" id="IPR030393">
    <property type="entry name" value="G_ENGB_dom"/>
</dbReference>
<evidence type="ECO:0000313" key="8">
    <source>
        <dbReference type="Proteomes" id="UP000030763"/>
    </source>
</evidence>
<feature type="region of interest" description="Disordered" evidence="5">
    <location>
        <begin position="473"/>
        <end position="492"/>
    </location>
</feature>
<evidence type="ECO:0000256" key="3">
    <source>
        <dbReference type="ARBA" id="ARBA00022842"/>
    </source>
</evidence>
<feature type="region of interest" description="Disordered" evidence="5">
    <location>
        <begin position="237"/>
        <end position="256"/>
    </location>
</feature>
<protein>
    <submittedName>
        <fullName evidence="7">GTP-binding conserved hypothetical domain-containing protein, putative</fullName>
    </submittedName>
</protein>
<feature type="compositionally biased region" description="Low complexity" evidence="5">
    <location>
        <begin position="530"/>
        <end position="547"/>
    </location>
</feature>
<sequence>MRGPRGGPRLSSKAASRRLRSSSQGSPAAKQQQHQLQQRQQQQRQQADAARHAAACSSSQVSLGEETDISRNTLKGLFSGLRELDVLSAFAGPQGSLTKPVLGVPIAEAVSKSSSCSSSKLQQILKAGDYSRLRPSFLGSFLLPVQPTEQQQQQANSGGAPEYVASHCFPAAAAEEDDVAAAAAADTPRGTLRERLLQQLLQGLLQQQQLPEIAVAGRSNVGKSSLINAFFKLCSSSSNNTSNGSKLPHARSSRTPGRTQAVDFYLFSVAAASTQRNQHQQQHQQQQQQLLLQRGALVLADLPGYGHTEGISPERAWQISRTLEVYVQRKQQQQQQLQQVLLLIDGRRGMGAHDAALMRLLLQQKIPIAVAITKEDRLSAAQFVELVENLSAYKHLVLPPYLMKLRMKLLLEQQRCSSSKNKGRSDDCNKSSSSSSENEERDDGGDDVYSSSRSNWSSKSASRGSLFSSFRSPYASDTPVEQQVQQEERSKQQVPVFLVSARTGSGIKQLWQHVLRTAAKGPPRANLATAGAAAAAATPAAAATAAAEQPPPSLKRRAEMSRRMALLLAGPEHMPDDCF</sequence>
<feature type="region of interest" description="Disordered" evidence="5">
    <location>
        <begin position="530"/>
        <end position="555"/>
    </location>
</feature>
<keyword evidence="3" id="KW-0460">Magnesium</keyword>
<dbReference type="Proteomes" id="UP000030763">
    <property type="component" value="Unassembled WGS sequence"/>
</dbReference>
<dbReference type="PROSITE" id="PS51706">
    <property type="entry name" value="G_ENGB"/>
    <property type="match status" value="1"/>
</dbReference>
<dbReference type="InterPro" id="IPR027417">
    <property type="entry name" value="P-loop_NTPase"/>
</dbReference>
<evidence type="ECO:0000256" key="2">
    <source>
        <dbReference type="ARBA" id="ARBA00022741"/>
    </source>
</evidence>
<evidence type="ECO:0000313" key="7">
    <source>
        <dbReference type="EMBL" id="CDJ58195.1"/>
    </source>
</evidence>
<dbReference type="InterPro" id="IPR006073">
    <property type="entry name" value="GTP-bd"/>
</dbReference>
<reference evidence="7" key="2">
    <citation type="submission" date="2013-10" db="EMBL/GenBank/DDBJ databases">
        <authorList>
            <person name="Aslett M."/>
        </authorList>
    </citation>
    <scope>NUCLEOTIDE SEQUENCE [LARGE SCALE GENOMIC DNA]</scope>
    <source>
        <strain evidence="7">Weybridge</strain>
    </source>
</reference>
<feature type="domain" description="EngB-type G" evidence="6">
    <location>
        <begin position="209"/>
        <end position="412"/>
    </location>
</feature>
<organism evidence="7 8">
    <name type="scientific">Eimeria maxima</name>
    <name type="common">Coccidian parasite</name>
    <dbReference type="NCBI Taxonomy" id="5804"/>
    <lineage>
        <taxon>Eukaryota</taxon>
        <taxon>Sar</taxon>
        <taxon>Alveolata</taxon>
        <taxon>Apicomplexa</taxon>
        <taxon>Conoidasida</taxon>
        <taxon>Coccidia</taxon>
        <taxon>Eucoccidiorida</taxon>
        <taxon>Eimeriorina</taxon>
        <taxon>Eimeriidae</taxon>
        <taxon>Eimeria</taxon>
    </lineage>
</organism>
<feature type="region of interest" description="Disordered" evidence="5">
    <location>
        <begin position="416"/>
        <end position="465"/>
    </location>
</feature>
<dbReference type="EMBL" id="HG719520">
    <property type="protein sequence ID" value="CDJ58195.1"/>
    <property type="molecule type" value="Genomic_DNA"/>
</dbReference>
<dbReference type="Pfam" id="PF01926">
    <property type="entry name" value="MMR_HSR1"/>
    <property type="match status" value="1"/>
</dbReference>
<proteinExistence type="predicted"/>
<feature type="compositionally biased region" description="Low complexity" evidence="5">
    <location>
        <begin position="450"/>
        <end position="465"/>
    </location>
</feature>
<dbReference type="AlphaFoldDB" id="U6M944"/>
<dbReference type="PANTHER" id="PTHR11649:SF13">
    <property type="entry name" value="ENGB-TYPE G DOMAIN-CONTAINING PROTEIN"/>
    <property type="match status" value="1"/>
</dbReference>
<dbReference type="OMA" id="KGPPRAN"/>
<keyword evidence="8" id="KW-1185">Reference proteome</keyword>
<dbReference type="Gene3D" id="3.40.50.300">
    <property type="entry name" value="P-loop containing nucleotide triphosphate hydrolases"/>
    <property type="match status" value="1"/>
</dbReference>
<feature type="compositionally biased region" description="Low complexity" evidence="5">
    <location>
        <begin position="28"/>
        <end position="55"/>
    </location>
</feature>
<keyword evidence="2" id="KW-0547">Nucleotide-binding</keyword>
<accession>U6M944</accession>
<dbReference type="OrthoDB" id="391988at2759"/>
<dbReference type="GO" id="GO:0046872">
    <property type="term" value="F:metal ion binding"/>
    <property type="evidence" value="ECO:0007669"/>
    <property type="project" value="UniProtKB-KW"/>
</dbReference>
<evidence type="ECO:0000259" key="6">
    <source>
        <dbReference type="PROSITE" id="PS51706"/>
    </source>
</evidence>
<keyword evidence="1" id="KW-0479">Metal-binding</keyword>
<dbReference type="PANTHER" id="PTHR11649">
    <property type="entry name" value="MSS1/TRME-RELATED GTP-BINDING PROTEIN"/>
    <property type="match status" value="1"/>
</dbReference>
<evidence type="ECO:0000256" key="5">
    <source>
        <dbReference type="SAM" id="MobiDB-lite"/>
    </source>
</evidence>
<dbReference type="RefSeq" id="XP_013334841.1">
    <property type="nucleotide sequence ID" value="XM_013479387.1"/>
</dbReference>
<evidence type="ECO:0000256" key="1">
    <source>
        <dbReference type="ARBA" id="ARBA00022723"/>
    </source>
</evidence>
<gene>
    <name evidence="7" type="ORF">EMWEY_00048530</name>
</gene>